<evidence type="ECO:0000313" key="2">
    <source>
        <dbReference type="EMBL" id="EQD71153.1"/>
    </source>
</evidence>
<feature type="transmembrane region" description="Helical" evidence="1">
    <location>
        <begin position="24"/>
        <end position="40"/>
    </location>
</feature>
<feature type="transmembrane region" description="Helical" evidence="1">
    <location>
        <begin position="72"/>
        <end position="90"/>
    </location>
</feature>
<organism evidence="2">
    <name type="scientific">mine drainage metagenome</name>
    <dbReference type="NCBI Taxonomy" id="410659"/>
    <lineage>
        <taxon>unclassified sequences</taxon>
        <taxon>metagenomes</taxon>
        <taxon>ecological metagenomes</taxon>
    </lineage>
</organism>
<proteinExistence type="predicted"/>
<gene>
    <name evidence="2" type="ORF">B1A_05934</name>
</gene>
<name>T1BRI5_9ZZZZ</name>
<keyword evidence="1" id="KW-1133">Transmembrane helix</keyword>
<sequence length="121" mass="13204">MALIASGAGALVLAQYAGWSAAYRIMAVLLLVPIATTLLAREPAERRARAANWRAALDDGVIGPFRQFFERFGANLALLLLAFILLFKISDQMLGPVALPFYLDAGFKLVQVAEVSKLLRR</sequence>
<dbReference type="EMBL" id="AUZX01004318">
    <property type="protein sequence ID" value="EQD71153.1"/>
    <property type="molecule type" value="Genomic_DNA"/>
</dbReference>
<dbReference type="AlphaFoldDB" id="T1BRI5"/>
<dbReference type="SUPFAM" id="SSF103473">
    <property type="entry name" value="MFS general substrate transporter"/>
    <property type="match status" value="1"/>
</dbReference>
<feature type="non-terminal residue" evidence="2">
    <location>
        <position position="121"/>
    </location>
</feature>
<dbReference type="InterPro" id="IPR036259">
    <property type="entry name" value="MFS_trans_sf"/>
</dbReference>
<reference evidence="2" key="1">
    <citation type="submission" date="2013-08" db="EMBL/GenBank/DDBJ databases">
        <authorList>
            <person name="Mendez C."/>
            <person name="Richter M."/>
            <person name="Ferrer M."/>
            <person name="Sanchez J."/>
        </authorList>
    </citation>
    <scope>NUCLEOTIDE SEQUENCE</scope>
</reference>
<keyword evidence="1" id="KW-0472">Membrane</keyword>
<comment type="caution">
    <text evidence="2">The sequence shown here is derived from an EMBL/GenBank/DDBJ whole genome shotgun (WGS) entry which is preliminary data.</text>
</comment>
<accession>T1BRI5</accession>
<reference evidence="2" key="2">
    <citation type="journal article" date="2014" name="ISME J.">
        <title>Microbial stratification in low pH oxic and suboxic macroscopic growths along an acid mine drainage.</title>
        <authorList>
            <person name="Mendez-Garcia C."/>
            <person name="Mesa V."/>
            <person name="Sprenger R.R."/>
            <person name="Richter M."/>
            <person name="Diez M.S."/>
            <person name="Solano J."/>
            <person name="Bargiela R."/>
            <person name="Golyshina O.V."/>
            <person name="Manteca A."/>
            <person name="Ramos J.L."/>
            <person name="Gallego J.R."/>
            <person name="Llorente I."/>
            <person name="Martins Dos Santos V.A."/>
            <person name="Jensen O.N."/>
            <person name="Pelaez A.I."/>
            <person name="Sanchez J."/>
            <person name="Ferrer M."/>
        </authorList>
    </citation>
    <scope>NUCLEOTIDE SEQUENCE</scope>
</reference>
<protein>
    <submittedName>
        <fullName evidence="2">Signal transducer</fullName>
    </submittedName>
</protein>
<keyword evidence="1" id="KW-0812">Transmembrane</keyword>
<evidence type="ECO:0000256" key="1">
    <source>
        <dbReference type="SAM" id="Phobius"/>
    </source>
</evidence>